<gene>
    <name evidence="3" type="ORF">IFK94_04645</name>
</gene>
<comment type="caution">
    <text evidence="3">The sequence shown here is derived from an EMBL/GenBank/DDBJ whole genome shotgun (WGS) entry which is preliminary data.</text>
</comment>
<feature type="domain" description="DUF883" evidence="2">
    <location>
        <begin position="55"/>
        <end position="83"/>
    </location>
</feature>
<proteinExistence type="predicted"/>
<feature type="transmembrane region" description="Helical" evidence="1">
    <location>
        <begin position="64"/>
        <end position="81"/>
    </location>
</feature>
<organism evidence="3 4">
    <name type="scientific">Candidatus Polarisedimenticola svalbardensis</name>
    <dbReference type="NCBI Taxonomy" id="2886004"/>
    <lineage>
        <taxon>Bacteria</taxon>
        <taxon>Pseudomonadati</taxon>
        <taxon>Acidobacteriota</taxon>
        <taxon>Candidatus Polarisedimenticolia</taxon>
        <taxon>Candidatus Polarisedimenticolales</taxon>
        <taxon>Candidatus Polarisedimenticolaceae</taxon>
        <taxon>Candidatus Polarisedimenticola</taxon>
    </lineage>
</organism>
<accession>A0A8J6XYZ6</accession>
<evidence type="ECO:0000259" key="2">
    <source>
        <dbReference type="Pfam" id="PF19029"/>
    </source>
</evidence>
<evidence type="ECO:0000313" key="3">
    <source>
        <dbReference type="EMBL" id="MBD3867397.1"/>
    </source>
</evidence>
<dbReference type="PANTHER" id="PTHR35893:SF3">
    <property type="entry name" value="INNER MEMBRANE PROTEIN"/>
    <property type="match status" value="1"/>
</dbReference>
<dbReference type="Proteomes" id="UP000648239">
    <property type="component" value="Unassembled WGS sequence"/>
</dbReference>
<sequence length="85" mass="9316">MSDENTATANENVETEAAFYRKAKEARDKLNHLLHDLGEKAGDTGKHIRHGVDQTEEQIKDHPWAAVGIAAGIGLMLGLLINRGR</sequence>
<dbReference type="InterPro" id="IPR010279">
    <property type="entry name" value="YqjD/ElaB"/>
</dbReference>
<dbReference type="Pfam" id="PF19029">
    <property type="entry name" value="DUF883_C"/>
    <property type="match status" value="1"/>
</dbReference>
<keyword evidence="1" id="KW-0812">Transmembrane</keyword>
<dbReference type="AlphaFoldDB" id="A0A8J6XYZ6"/>
<protein>
    <submittedName>
        <fullName evidence="3">DUF883 family protein</fullName>
    </submittedName>
</protein>
<dbReference type="PANTHER" id="PTHR35893">
    <property type="entry name" value="INNER MEMBRANE PROTEIN-RELATED"/>
    <property type="match status" value="1"/>
</dbReference>
<dbReference type="GO" id="GO:0043022">
    <property type="term" value="F:ribosome binding"/>
    <property type="evidence" value="ECO:0007669"/>
    <property type="project" value="InterPro"/>
</dbReference>
<reference evidence="3 4" key="1">
    <citation type="submission" date="2020-08" db="EMBL/GenBank/DDBJ databases">
        <title>Acidobacteriota in marine sediments use diverse sulfur dissimilation pathways.</title>
        <authorList>
            <person name="Wasmund K."/>
        </authorList>
    </citation>
    <scope>NUCLEOTIDE SEQUENCE [LARGE SCALE GENOMIC DNA]</scope>
    <source>
        <strain evidence="3">MAG AM4</strain>
    </source>
</reference>
<evidence type="ECO:0000256" key="1">
    <source>
        <dbReference type="SAM" id="Phobius"/>
    </source>
</evidence>
<keyword evidence="1" id="KW-1133">Transmembrane helix</keyword>
<keyword evidence="1" id="KW-0472">Membrane</keyword>
<dbReference type="InterPro" id="IPR043605">
    <property type="entry name" value="DUF883_C"/>
</dbReference>
<name>A0A8J6XYZ6_9BACT</name>
<evidence type="ECO:0000313" key="4">
    <source>
        <dbReference type="Proteomes" id="UP000648239"/>
    </source>
</evidence>
<dbReference type="EMBL" id="JACXWD010000009">
    <property type="protein sequence ID" value="MBD3867397.1"/>
    <property type="molecule type" value="Genomic_DNA"/>
</dbReference>